<comment type="caution">
    <text evidence="17">The sequence shown here is derived from an EMBL/GenBank/DDBJ whole genome shotgun (WGS) entry which is preliminary data.</text>
</comment>
<feature type="region of interest" description="Disordered" evidence="14">
    <location>
        <begin position="187"/>
        <end position="217"/>
    </location>
</feature>
<dbReference type="GO" id="GO:0015031">
    <property type="term" value="P:protein transport"/>
    <property type="evidence" value="ECO:0007669"/>
    <property type="project" value="UniProtKB-KW"/>
</dbReference>
<evidence type="ECO:0000256" key="5">
    <source>
        <dbReference type="ARBA" id="ARBA00022670"/>
    </source>
</evidence>
<keyword evidence="5 13" id="KW-0645">Protease</keyword>
<evidence type="ECO:0000256" key="8">
    <source>
        <dbReference type="ARBA" id="ARBA00022927"/>
    </source>
</evidence>
<feature type="chain" id="PRO_5042150717" description="Cysteine protease" evidence="15">
    <location>
        <begin position="30"/>
        <end position="217"/>
    </location>
</feature>
<comment type="function">
    <text evidence="12">Cysteine protease that plays a key role in autophagy by mediating both proteolytic activation and delipidation of ATG8 family proteins. The protease activity is required for proteolytic activation of ATG8 family proteins: cleaves the C-terminal amino acid of ATG8 proteins to reveal a C-terminal glycine. Exposure of the glycine at the C-terminus is essential for ATG8 proteins conjugation to phosphatidylethanolamine (PE) and insertion to membranes, which is necessary for autophagy. In addition to the protease activity, also mediates delipidation of PE-conjugated ATG8 proteins.</text>
</comment>
<gene>
    <name evidence="17" type="ORF">CYMTET_35172</name>
</gene>
<dbReference type="GO" id="GO:0000045">
    <property type="term" value="P:autophagosome assembly"/>
    <property type="evidence" value="ECO:0007669"/>
    <property type="project" value="TreeGrafter"/>
</dbReference>
<keyword evidence="4 13" id="KW-0963">Cytoplasm</keyword>
<feature type="compositionally biased region" description="Acidic residues" evidence="14">
    <location>
        <begin position="202"/>
        <end position="217"/>
    </location>
</feature>
<comment type="similarity">
    <text evidence="2 13">Belongs to the peptidase C54 family.</text>
</comment>
<evidence type="ECO:0000256" key="9">
    <source>
        <dbReference type="ARBA" id="ARBA00023006"/>
    </source>
</evidence>
<dbReference type="Proteomes" id="UP001190700">
    <property type="component" value="Unassembled WGS sequence"/>
</dbReference>
<evidence type="ECO:0000256" key="10">
    <source>
        <dbReference type="ARBA" id="ARBA00029362"/>
    </source>
</evidence>
<dbReference type="PANTHER" id="PTHR22624">
    <property type="entry name" value="CYSTEINE PROTEASE ATG4"/>
    <property type="match status" value="1"/>
</dbReference>
<dbReference type="GO" id="GO:0035973">
    <property type="term" value="P:aggrephagy"/>
    <property type="evidence" value="ECO:0007669"/>
    <property type="project" value="TreeGrafter"/>
</dbReference>
<organism evidence="17 18">
    <name type="scientific">Cymbomonas tetramitiformis</name>
    <dbReference type="NCBI Taxonomy" id="36881"/>
    <lineage>
        <taxon>Eukaryota</taxon>
        <taxon>Viridiplantae</taxon>
        <taxon>Chlorophyta</taxon>
        <taxon>Pyramimonadophyceae</taxon>
        <taxon>Pyramimonadales</taxon>
        <taxon>Pyramimonadaceae</taxon>
        <taxon>Cymbomonas</taxon>
    </lineage>
</organism>
<keyword evidence="3" id="KW-0813">Transport</keyword>
<evidence type="ECO:0000313" key="17">
    <source>
        <dbReference type="EMBL" id="KAK3255659.1"/>
    </source>
</evidence>
<name>A0AAE0F9T6_9CHLO</name>
<dbReference type="Pfam" id="PF03416">
    <property type="entry name" value="Peptidase_C54"/>
    <property type="match status" value="2"/>
</dbReference>
<keyword evidence="7" id="KW-0788">Thiol protease</keyword>
<dbReference type="SUPFAM" id="SSF54001">
    <property type="entry name" value="Cysteine proteinases"/>
    <property type="match status" value="1"/>
</dbReference>
<keyword evidence="8 13" id="KW-0653">Protein transport</keyword>
<evidence type="ECO:0000256" key="3">
    <source>
        <dbReference type="ARBA" id="ARBA00022448"/>
    </source>
</evidence>
<comment type="subunit">
    <text evidence="11">Interacts with ATG8.</text>
</comment>
<dbReference type="PANTHER" id="PTHR22624:SF49">
    <property type="entry name" value="CYSTEINE PROTEASE"/>
    <property type="match status" value="1"/>
</dbReference>
<keyword evidence="15" id="KW-0732">Signal</keyword>
<dbReference type="GO" id="GO:0000423">
    <property type="term" value="P:mitophagy"/>
    <property type="evidence" value="ECO:0007669"/>
    <property type="project" value="TreeGrafter"/>
</dbReference>
<accession>A0AAE0F9T6</accession>
<dbReference type="GO" id="GO:0005737">
    <property type="term" value="C:cytoplasm"/>
    <property type="evidence" value="ECO:0007669"/>
    <property type="project" value="UniProtKB-SubCell"/>
</dbReference>
<evidence type="ECO:0000259" key="16">
    <source>
        <dbReference type="Pfam" id="PF03416"/>
    </source>
</evidence>
<comment type="subcellular location">
    <subcellularLocation>
        <location evidence="1 13">Cytoplasm</location>
    </subcellularLocation>
</comment>
<dbReference type="EMBL" id="LGRX02022409">
    <property type="protein sequence ID" value="KAK3255659.1"/>
    <property type="molecule type" value="Genomic_DNA"/>
</dbReference>
<dbReference type="InterPro" id="IPR046792">
    <property type="entry name" value="Peptidase_C54_cat"/>
</dbReference>
<evidence type="ECO:0000256" key="2">
    <source>
        <dbReference type="ARBA" id="ARBA00010958"/>
    </source>
</evidence>
<evidence type="ECO:0000313" key="18">
    <source>
        <dbReference type="Proteomes" id="UP001190700"/>
    </source>
</evidence>
<dbReference type="GO" id="GO:0004197">
    <property type="term" value="F:cysteine-type endopeptidase activity"/>
    <property type="evidence" value="ECO:0007669"/>
    <property type="project" value="TreeGrafter"/>
</dbReference>
<evidence type="ECO:0000256" key="4">
    <source>
        <dbReference type="ARBA" id="ARBA00022490"/>
    </source>
</evidence>
<proteinExistence type="inferred from homology"/>
<feature type="domain" description="Peptidase C54 catalytic" evidence="16">
    <location>
        <begin position="98"/>
        <end position="161"/>
    </location>
</feature>
<dbReference type="GO" id="GO:0034727">
    <property type="term" value="P:piecemeal microautophagy of the nucleus"/>
    <property type="evidence" value="ECO:0007669"/>
    <property type="project" value="TreeGrafter"/>
</dbReference>
<dbReference type="GO" id="GO:0016485">
    <property type="term" value="P:protein processing"/>
    <property type="evidence" value="ECO:0007669"/>
    <property type="project" value="TreeGrafter"/>
</dbReference>
<dbReference type="InterPro" id="IPR038765">
    <property type="entry name" value="Papain-like_cys_pep_sf"/>
</dbReference>
<protein>
    <recommendedName>
        <fullName evidence="13">Cysteine protease</fullName>
        <ecNumber evidence="13">3.4.22.-</ecNumber>
    </recommendedName>
</protein>
<evidence type="ECO:0000256" key="14">
    <source>
        <dbReference type="SAM" id="MobiDB-lite"/>
    </source>
</evidence>
<sequence>MEPTARETGSGSGSWSPVLLLVPLVLGLGEKINERYIPLLAKVLTFPQSVGIVGGRPSSSLYFVGCQSYLIPSGIRSKADADLTASVVIVGCAVLNEMQDENVFFLDPHTVQPTTDAAEEDFDVESYFCQVLRHMPMSQIDPSLALGFYCRTEGDFESLCTHLAALEAQSRSVLLLTVVEKRSEHHIRSQDIGETSETVSVLDEEEDATGDEDWQLL</sequence>
<dbReference type="EC" id="3.4.22.-" evidence="13"/>
<evidence type="ECO:0000256" key="12">
    <source>
        <dbReference type="ARBA" id="ARBA00045891"/>
    </source>
</evidence>
<evidence type="ECO:0000256" key="6">
    <source>
        <dbReference type="ARBA" id="ARBA00022801"/>
    </source>
</evidence>
<feature type="domain" description="Peptidase C54 catalytic" evidence="16">
    <location>
        <begin position="10"/>
        <end position="68"/>
    </location>
</feature>
<feature type="signal peptide" evidence="15">
    <location>
        <begin position="1"/>
        <end position="29"/>
    </location>
</feature>
<dbReference type="GO" id="GO:0019786">
    <property type="term" value="F:protein-phosphatidylethanolamide deconjugating activity"/>
    <property type="evidence" value="ECO:0007669"/>
    <property type="project" value="InterPro"/>
</dbReference>
<reference evidence="17 18" key="1">
    <citation type="journal article" date="2015" name="Genome Biol. Evol.">
        <title>Comparative Genomics of a Bacterivorous Green Alga Reveals Evolutionary Causalities and Consequences of Phago-Mixotrophic Mode of Nutrition.</title>
        <authorList>
            <person name="Burns J.A."/>
            <person name="Paasch A."/>
            <person name="Narechania A."/>
            <person name="Kim E."/>
        </authorList>
    </citation>
    <scope>NUCLEOTIDE SEQUENCE [LARGE SCALE GENOMIC DNA]</scope>
    <source>
        <strain evidence="17 18">PLY_AMNH</strain>
    </source>
</reference>
<evidence type="ECO:0000256" key="1">
    <source>
        <dbReference type="ARBA" id="ARBA00004496"/>
    </source>
</evidence>
<dbReference type="AlphaFoldDB" id="A0AAE0F9T6"/>
<evidence type="ECO:0000256" key="13">
    <source>
        <dbReference type="RuleBase" id="RU363115"/>
    </source>
</evidence>
<evidence type="ECO:0000256" key="15">
    <source>
        <dbReference type="SAM" id="SignalP"/>
    </source>
</evidence>
<evidence type="ECO:0000256" key="11">
    <source>
        <dbReference type="ARBA" id="ARBA00038724"/>
    </source>
</evidence>
<keyword evidence="6 13" id="KW-0378">Hydrolase</keyword>
<keyword evidence="9 13" id="KW-0072">Autophagy</keyword>
<keyword evidence="18" id="KW-1185">Reference proteome</keyword>
<comment type="catalytic activity">
    <reaction evidence="10">
        <text>[protein]-C-terminal L-amino acid-glycyl-phosphatidylethanolamide + H2O = [protein]-C-terminal L-amino acid-glycine + a 1,2-diacyl-sn-glycero-3-phosphoethanolamine</text>
        <dbReference type="Rhea" id="RHEA:67548"/>
        <dbReference type="Rhea" id="RHEA-COMP:17323"/>
        <dbReference type="Rhea" id="RHEA-COMP:17324"/>
        <dbReference type="ChEBI" id="CHEBI:15377"/>
        <dbReference type="ChEBI" id="CHEBI:64612"/>
        <dbReference type="ChEBI" id="CHEBI:172940"/>
        <dbReference type="ChEBI" id="CHEBI:172941"/>
    </reaction>
    <physiologicalReaction direction="left-to-right" evidence="10">
        <dbReference type="Rhea" id="RHEA:67549"/>
    </physiologicalReaction>
</comment>
<dbReference type="InterPro" id="IPR005078">
    <property type="entry name" value="Peptidase_C54"/>
</dbReference>
<evidence type="ECO:0000256" key="7">
    <source>
        <dbReference type="ARBA" id="ARBA00022807"/>
    </source>
</evidence>